<proteinExistence type="inferred from homology"/>
<sequence>MITADKVLNVKGLACPMPIVKTKKAMEELFPGKILEIQATDRGFKADLEAWTENAGHQFLGTIEENSVWKHYVQKASDVEEKQ</sequence>
<dbReference type="GO" id="GO:0016740">
    <property type="term" value="F:transferase activity"/>
    <property type="evidence" value="ECO:0007669"/>
    <property type="project" value="UniProtKB-KW"/>
</dbReference>
<organism evidence="3 4">
    <name type="scientific">Evansella caseinilytica</name>
    <dbReference type="NCBI Taxonomy" id="1503961"/>
    <lineage>
        <taxon>Bacteria</taxon>
        <taxon>Bacillati</taxon>
        <taxon>Bacillota</taxon>
        <taxon>Bacilli</taxon>
        <taxon>Bacillales</taxon>
        <taxon>Bacillaceae</taxon>
        <taxon>Evansella</taxon>
    </lineage>
</organism>
<evidence type="ECO:0000256" key="1">
    <source>
        <dbReference type="ARBA" id="ARBA00008984"/>
    </source>
</evidence>
<evidence type="ECO:0000313" key="4">
    <source>
        <dbReference type="Proteomes" id="UP000198935"/>
    </source>
</evidence>
<dbReference type="InterPro" id="IPR036868">
    <property type="entry name" value="TusA-like_sf"/>
</dbReference>
<dbReference type="Proteomes" id="UP000198935">
    <property type="component" value="Unassembled WGS sequence"/>
</dbReference>
<evidence type="ECO:0000313" key="3">
    <source>
        <dbReference type="EMBL" id="SDZ48693.1"/>
    </source>
</evidence>
<evidence type="ECO:0000259" key="2">
    <source>
        <dbReference type="PROSITE" id="PS01148"/>
    </source>
</evidence>
<reference evidence="4" key="1">
    <citation type="submission" date="2016-10" db="EMBL/GenBank/DDBJ databases">
        <authorList>
            <person name="Varghese N."/>
            <person name="Submissions S."/>
        </authorList>
    </citation>
    <scope>NUCLEOTIDE SEQUENCE [LARGE SCALE GENOMIC DNA]</scope>
    <source>
        <strain evidence="4">SP</strain>
    </source>
</reference>
<protein>
    <submittedName>
        <fullName evidence="3">TusA-related sulfurtransferase</fullName>
    </submittedName>
</protein>
<feature type="domain" description="UPF0033" evidence="2">
    <location>
        <begin position="8"/>
        <end position="32"/>
    </location>
</feature>
<dbReference type="PANTHER" id="PTHR33279">
    <property type="entry name" value="SULFUR CARRIER PROTEIN YEDF-RELATED"/>
    <property type="match status" value="1"/>
</dbReference>
<accession>A0A1H3TEF9</accession>
<dbReference type="STRING" id="1503961.SAMN05421736_11471"/>
<dbReference type="PROSITE" id="PS01148">
    <property type="entry name" value="UPF0033"/>
    <property type="match status" value="1"/>
</dbReference>
<dbReference type="OrthoDB" id="9796234at2"/>
<gene>
    <name evidence="3" type="ORF">SAMN05421736_11471</name>
</gene>
<dbReference type="EMBL" id="FNPI01000014">
    <property type="protein sequence ID" value="SDZ48693.1"/>
    <property type="molecule type" value="Genomic_DNA"/>
</dbReference>
<dbReference type="Pfam" id="PF01206">
    <property type="entry name" value="TusA"/>
    <property type="match status" value="1"/>
</dbReference>
<dbReference type="CDD" id="cd00291">
    <property type="entry name" value="SirA_YedF_YeeD"/>
    <property type="match status" value="1"/>
</dbReference>
<keyword evidence="3" id="KW-0808">Transferase</keyword>
<dbReference type="PANTHER" id="PTHR33279:SF6">
    <property type="entry name" value="SULFUR CARRIER PROTEIN YEDF-RELATED"/>
    <property type="match status" value="1"/>
</dbReference>
<keyword evidence="4" id="KW-1185">Reference proteome</keyword>
<name>A0A1H3TEF9_9BACI</name>
<dbReference type="InterPro" id="IPR001455">
    <property type="entry name" value="TusA-like"/>
</dbReference>
<comment type="similarity">
    <text evidence="1">Belongs to the sulfur carrier protein TusA family.</text>
</comment>
<dbReference type="Gene3D" id="3.30.110.40">
    <property type="entry name" value="TusA-like domain"/>
    <property type="match status" value="1"/>
</dbReference>
<dbReference type="SUPFAM" id="SSF64307">
    <property type="entry name" value="SirA-like"/>
    <property type="match status" value="1"/>
</dbReference>
<dbReference type="AlphaFoldDB" id="A0A1H3TEF9"/>